<evidence type="ECO:0000256" key="2">
    <source>
        <dbReference type="ARBA" id="ARBA00010790"/>
    </source>
</evidence>
<evidence type="ECO:0000259" key="8">
    <source>
        <dbReference type="PROSITE" id="PS00624"/>
    </source>
</evidence>
<sequence>MVTDKAFAGQVRHNQRELATRISLPFDFIVCGAGTSGCVVAARLAADPNLRVLLIEAGGHDESELVQDPNRWPMTLGGDMDWGFVAQGNPRLNGRALAYSMGKVLGGGSSINVSTWSRGHQADWDFYAAEAADEAWSYRAVLELYRSRIEKWAGAPDPDYRGEHGTVHVQPAQGLFPFSDRLMAAAESAGLARFPNANGRMMEAPGGCAPVDETVCDGKRQSIFRSYVYPLMAQPNLTVLTGAHVSRVLFDGRRAATVEFNYHGSVATAEATREVVLSLGAIHTPKLLMQSGIGPEDELKQAGIPALQILEGVGRNLHDHVSIAAVWASENNVLGSAPRSQTACFWKSRPELDSPNFYTYAISGAYLTPENALRADPPPNCWTQVIGMRPQSRGSIHLTGAACADPVRIEANYLGEPQDLADLIRGLQFAREMGSAPALAGLSGRQVAPYSFDPAGLSKYIRKGLTTFWHQSGTARMGRDARSVVDGKLKVYGVEGLRIADASILPRVTSGNTMAPCVVIGERAAQFVQDN</sequence>
<dbReference type="InterPro" id="IPR036188">
    <property type="entry name" value="FAD/NAD-bd_sf"/>
</dbReference>
<dbReference type="InterPro" id="IPR000172">
    <property type="entry name" value="GMC_OxRdtase_N"/>
</dbReference>
<organism evidence="9 10">
    <name type="scientific">Paraburkholderia polaris</name>
    <dbReference type="NCBI Taxonomy" id="2728848"/>
    <lineage>
        <taxon>Bacteria</taxon>
        <taxon>Pseudomonadati</taxon>
        <taxon>Pseudomonadota</taxon>
        <taxon>Betaproteobacteria</taxon>
        <taxon>Burkholderiales</taxon>
        <taxon>Burkholderiaceae</taxon>
        <taxon>Paraburkholderia</taxon>
    </lineage>
</organism>
<feature type="binding site" evidence="5">
    <location>
        <position position="245"/>
    </location>
    <ligand>
        <name>FAD</name>
        <dbReference type="ChEBI" id="CHEBI:57692"/>
    </ligand>
</feature>
<comment type="similarity">
    <text evidence="2 6">Belongs to the GMC oxidoreductase family.</text>
</comment>
<keyword evidence="4 5" id="KW-0274">FAD</keyword>
<feature type="domain" description="Glucose-methanol-choline oxidoreductase N-terminal" evidence="8">
    <location>
        <begin position="280"/>
        <end position="294"/>
    </location>
</feature>
<dbReference type="AlphaFoldDB" id="A0A848IPV8"/>
<evidence type="ECO:0000313" key="9">
    <source>
        <dbReference type="EMBL" id="NMM04368.1"/>
    </source>
</evidence>
<dbReference type="Gene3D" id="3.30.410.40">
    <property type="match status" value="1"/>
</dbReference>
<evidence type="ECO:0000256" key="5">
    <source>
        <dbReference type="PIRSR" id="PIRSR000137-2"/>
    </source>
</evidence>
<evidence type="ECO:0000256" key="4">
    <source>
        <dbReference type="ARBA" id="ARBA00022827"/>
    </source>
</evidence>
<feature type="binding site" evidence="5">
    <location>
        <begin position="35"/>
        <end position="36"/>
    </location>
    <ligand>
        <name>FAD</name>
        <dbReference type="ChEBI" id="CHEBI:57692"/>
    </ligand>
</feature>
<dbReference type="EMBL" id="JABBGJ010000085">
    <property type="protein sequence ID" value="NMM04368.1"/>
    <property type="molecule type" value="Genomic_DNA"/>
</dbReference>
<evidence type="ECO:0000313" key="10">
    <source>
        <dbReference type="Proteomes" id="UP000544134"/>
    </source>
</evidence>
<dbReference type="InterPro" id="IPR007867">
    <property type="entry name" value="GMC_OxRtase_C"/>
</dbReference>
<name>A0A848IPV8_9BURK</name>
<dbReference type="PANTHER" id="PTHR11552:SF147">
    <property type="entry name" value="CHOLINE DEHYDROGENASE, MITOCHONDRIAL"/>
    <property type="match status" value="1"/>
</dbReference>
<dbReference type="GO" id="GO:0050660">
    <property type="term" value="F:flavin adenine dinucleotide binding"/>
    <property type="evidence" value="ECO:0007669"/>
    <property type="project" value="InterPro"/>
</dbReference>
<comment type="caution">
    <text evidence="9">The sequence shown here is derived from an EMBL/GenBank/DDBJ whole genome shotgun (WGS) entry which is preliminary data.</text>
</comment>
<gene>
    <name evidence="9" type="ORF">HHL24_41825</name>
</gene>
<reference evidence="9 10" key="1">
    <citation type="submission" date="2020-04" db="EMBL/GenBank/DDBJ databases">
        <title>Paraburkholderia sp. RP-4-7 isolated from soil.</title>
        <authorList>
            <person name="Dahal R.H."/>
        </authorList>
    </citation>
    <scope>NUCLEOTIDE SEQUENCE [LARGE SCALE GENOMIC DNA]</scope>
    <source>
        <strain evidence="9 10">RP-4-7</strain>
    </source>
</reference>
<evidence type="ECO:0000256" key="1">
    <source>
        <dbReference type="ARBA" id="ARBA00001974"/>
    </source>
</evidence>
<evidence type="ECO:0000259" key="7">
    <source>
        <dbReference type="PROSITE" id="PS00623"/>
    </source>
</evidence>
<dbReference type="InterPro" id="IPR012132">
    <property type="entry name" value="GMC_OxRdtase"/>
</dbReference>
<evidence type="ECO:0000256" key="6">
    <source>
        <dbReference type="RuleBase" id="RU003968"/>
    </source>
</evidence>
<comment type="cofactor">
    <cofactor evidence="1 5">
        <name>FAD</name>
        <dbReference type="ChEBI" id="CHEBI:57692"/>
    </cofactor>
</comment>
<dbReference type="Proteomes" id="UP000544134">
    <property type="component" value="Unassembled WGS sequence"/>
</dbReference>
<keyword evidence="3 6" id="KW-0285">Flavoprotein</keyword>
<protein>
    <submittedName>
        <fullName evidence="9">GMC family oxidoreductase</fullName>
    </submittedName>
</protein>
<feature type="domain" description="Glucose-methanol-choline oxidoreductase N-terminal" evidence="7">
    <location>
        <begin position="102"/>
        <end position="125"/>
    </location>
</feature>
<feature type="binding site" evidence="5">
    <location>
        <position position="104"/>
    </location>
    <ligand>
        <name>FAD</name>
        <dbReference type="ChEBI" id="CHEBI:57692"/>
    </ligand>
</feature>
<keyword evidence="10" id="KW-1185">Reference proteome</keyword>
<dbReference type="Pfam" id="PF05199">
    <property type="entry name" value="GMC_oxred_C"/>
    <property type="match status" value="1"/>
</dbReference>
<accession>A0A848IPV8</accession>
<dbReference type="PROSITE" id="PS00624">
    <property type="entry name" value="GMC_OXRED_2"/>
    <property type="match status" value="1"/>
</dbReference>
<feature type="binding site" evidence="5">
    <location>
        <begin position="469"/>
        <end position="470"/>
    </location>
    <ligand>
        <name>FAD</name>
        <dbReference type="ChEBI" id="CHEBI:57692"/>
    </ligand>
</feature>
<evidence type="ECO:0000256" key="3">
    <source>
        <dbReference type="ARBA" id="ARBA00022630"/>
    </source>
</evidence>
<dbReference type="PROSITE" id="PS00623">
    <property type="entry name" value="GMC_OXRED_1"/>
    <property type="match status" value="1"/>
</dbReference>
<dbReference type="SUPFAM" id="SSF54373">
    <property type="entry name" value="FAD-linked reductases, C-terminal domain"/>
    <property type="match status" value="1"/>
</dbReference>
<dbReference type="PANTHER" id="PTHR11552">
    <property type="entry name" value="GLUCOSE-METHANOL-CHOLINE GMC OXIDOREDUCTASE"/>
    <property type="match status" value="1"/>
</dbReference>
<dbReference type="GO" id="GO:0016614">
    <property type="term" value="F:oxidoreductase activity, acting on CH-OH group of donors"/>
    <property type="evidence" value="ECO:0007669"/>
    <property type="project" value="InterPro"/>
</dbReference>
<proteinExistence type="inferred from homology"/>
<dbReference type="PIRSF" id="PIRSF000137">
    <property type="entry name" value="Alcohol_oxidase"/>
    <property type="match status" value="1"/>
</dbReference>
<dbReference type="Gene3D" id="3.50.50.60">
    <property type="entry name" value="FAD/NAD(P)-binding domain"/>
    <property type="match status" value="1"/>
</dbReference>
<dbReference type="SUPFAM" id="SSF51905">
    <property type="entry name" value="FAD/NAD(P)-binding domain"/>
    <property type="match status" value="1"/>
</dbReference>
<dbReference type="Pfam" id="PF00732">
    <property type="entry name" value="GMC_oxred_N"/>
    <property type="match status" value="1"/>
</dbReference>